<organism evidence="6 7">
    <name type="scientific">Roseovarius aestuarii</name>
    <dbReference type="NCBI Taxonomy" id="475083"/>
    <lineage>
        <taxon>Bacteria</taxon>
        <taxon>Pseudomonadati</taxon>
        <taxon>Pseudomonadota</taxon>
        <taxon>Alphaproteobacteria</taxon>
        <taxon>Rhodobacterales</taxon>
        <taxon>Roseobacteraceae</taxon>
        <taxon>Roseovarius</taxon>
    </lineage>
</organism>
<dbReference type="InterPro" id="IPR047198">
    <property type="entry name" value="DDP-like_NUDIX"/>
</dbReference>
<evidence type="ECO:0000256" key="4">
    <source>
        <dbReference type="ARBA" id="ARBA00022842"/>
    </source>
</evidence>
<dbReference type="Proteomes" id="UP000193224">
    <property type="component" value="Unassembled WGS sequence"/>
</dbReference>
<dbReference type="GO" id="GO:0034431">
    <property type="term" value="F:bis(5'-adenosyl)-hexaphosphatase activity"/>
    <property type="evidence" value="ECO:0007669"/>
    <property type="project" value="TreeGrafter"/>
</dbReference>
<evidence type="ECO:0000313" key="7">
    <source>
        <dbReference type="Proteomes" id="UP000193224"/>
    </source>
</evidence>
<dbReference type="GO" id="GO:1901909">
    <property type="term" value="P:diadenosine hexaphosphate catabolic process"/>
    <property type="evidence" value="ECO:0007669"/>
    <property type="project" value="TreeGrafter"/>
</dbReference>
<dbReference type="CDD" id="cd04666">
    <property type="entry name" value="NUDIX_DIPP2_like_Nudt4"/>
    <property type="match status" value="1"/>
</dbReference>
<dbReference type="GO" id="GO:0008486">
    <property type="term" value="F:diphosphoinositol-polyphosphate diphosphatase activity"/>
    <property type="evidence" value="ECO:0007669"/>
    <property type="project" value="TreeGrafter"/>
</dbReference>
<dbReference type="PROSITE" id="PS51462">
    <property type="entry name" value="NUDIX"/>
    <property type="match status" value="1"/>
</dbReference>
<dbReference type="AlphaFoldDB" id="A0A1X7BSX4"/>
<dbReference type="EMBL" id="FWXB01000008">
    <property type="protein sequence ID" value="SMC12630.1"/>
    <property type="molecule type" value="Genomic_DNA"/>
</dbReference>
<keyword evidence="2" id="KW-0479">Metal-binding</keyword>
<dbReference type="GO" id="GO:0046872">
    <property type="term" value="F:metal ion binding"/>
    <property type="evidence" value="ECO:0007669"/>
    <property type="project" value="UniProtKB-KW"/>
</dbReference>
<keyword evidence="3" id="KW-0378">Hydrolase</keyword>
<dbReference type="PANTHER" id="PTHR12629:SF0">
    <property type="entry name" value="DIPHOSPHOINOSITOL-POLYPHOSPHATE DIPHOSPHATASE"/>
    <property type="match status" value="1"/>
</dbReference>
<dbReference type="GO" id="GO:0000298">
    <property type="term" value="F:endopolyphosphatase activity"/>
    <property type="evidence" value="ECO:0007669"/>
    <property type="project" value="TreeGrafter"/>
</dbReference>
<dbReference type="Pfam" id="PF00293">
    <property type="entry name" value="NUDIX"/>
    <property type="match status" value="1"/>
</dbReference>
<dbReference type="GO" id="GO:0005737">
    <property type="term" value="C:cytoplasm"/>
    <property type="evidence" value="ECO:0007669"/>
    <property type="project" value="TreeGrafter"/>
</dbReference>
<sequence>MLHKSKQEPINLQSASKSDVRTQFAALCFREKDGKTQLLLITSRGSGRWIIPRGWPMDNKTPCEAALIEAWEEAGVRGKAYGTSLGLYSYTRDIGEETRVPCVAMIYPVKVKSLARDFPEAGQRKRKWLSPKKAAESVNESELAHILKAFDAKNL</sequence>
<gene>
    <name evidence="6" type="ORF">ROA7745_02458</name>
</gene>
<dbReference type="GO" id="GO:0034432">
    <property type="term" value="F:bis(5'-adenosyl)-pentaphosphatase activity"/>
    <property type="evidence" value="ECO:0007669"/>
    <property type="project" value="TreeGrafter"/>
</dbReference>
<reference evidence="6 7" key="1">
    <citation type="submission" date="2017-03" db="EMBL/GenBank/DDBJ databases">
        <authorList>
            <person name="Afonso C.L."/>
            <person name="Miller P.J."/>
            <person name="Scott M.A."/>
            <person name="Spackman E."/>
            <person name="Goraichik I."/>
            <person name="Dimitrov K.M."/>
            <person name="Suarez D.L."/>
            <person name="Swayne D.E."/>
        </authorList>
    </citation>
    <scope>NUCLEOTIDE SEQUENCE [LARGE SCALE GENOMIC DNA]</scope>
    <source>
        <strain evidence="6 7">CECT 7745</strain>
    </source>
</reference>
<evidence type="ECO:0000313" key="6">
    <source>
        <dbReference type="EMBL" id="SMC12630.1"/>
    </source>
</evidence>
<dbReference type="GO" id="GO:0071543">
    <property type="term" value="P:diphosphoinositol polyphosphate metabolic process"/>
    <property type="evidence" value="ECO:0007669"/>
    <property type="project" value="TreeGrafter"/>
</dbReference>
<evidence type="ECO:0000256" key="2">
    <source>
        <dbReference type="ARBA" id="ARBA00022723"/>
    </source>
</evidence>
<dbReference type="InterPro" id="IPR015797">
    <property type="entry name" value="NUDIX_hydrolase-like_dom_sf"/>
</dbReference>
<dbReference type="GO" id="GO:1901911">
    <property type="term" value="P:adenosine 5'-(hexahydrogen pentaphosphate) catabolic process"/>
    <property type="evidence" value="ECO:0007669"/>
    <property type="project" value="TreeGrafter"/>
</dbReference>
<protein>
    <submittedName>
        <fullName evidence="6">NUDIX domain protein</fullName>
    </submittedName>
</protein>
<evidence type="ECO:0000256" key="3">
    <source>
        <dbReference type="ARBA" id="ARBA00022801"/>
    </source>
</evidence>
<comment type="cofactor">
    <cofactor evidence="1">
        <name>Mg(2+)</name>
        <dbReference type="ChEBI" id="CHEBI:18420"/>
    </cofactor>
</comment>
<dbReference type="SUPFAM" id="SSF55811">
    <property type="entry name" value="Nudix"/>
    <property type="match status" value="1"/>
</dbReference>
<proteinExistence type="predicted"/>
<dbReference type="RefSeq" id="WP_085800606.1">
    <property type="nucleotide sequence ID" value="NZ_FWXB01000008.1"/>
</dbReference>
<dbReference type="PANTHER" id="PTHR12629">
    <property type="entry name" value="DIPHOSPHOINOSITOL POLYPHOSPHATE PHOSPHOHYDROLASE"/>
    <property type="match status" value="1"/>
</dbReference>
<evidence type="ECO:0000259" key="5">
    <source>
        <dbReference type="PROSITE" id="PS51462"/>
    </source>
</evidence>
<accession>A0A1X7BSX4</accession>
<keyword evidence="7" id="KW-1185">Reference proteome</keyword>
<evidence type="ECO:0000256" key="1">
    <source>
        <dbReference type="ARBA" id="ARBA00001946"/>
    </source>
</evidence>
<dbReference type="OrthoDB" id="7066910at2"/>
<dbReference type="InterPro" id="IPR000086">
    <property type="entry name" value="NUDIX_hydrolase_dom"/>
</dbReference>
<dbReference type="Gene3D" id="3.90.79.10">
    <property type="entry name" value="Nucleoside Triphosphate Pyrophosphohydrolase"/>
    <property type="match status" value="1"/>
</dbReference>
<keyword evidence="4" id="KW-0460">Magnesium</keyword>
<name>A0A1X7BSX4_9RHOB</name>
<feature type="domain" description="Nudix hydrolase" evidence="5">
    <location>
        <begin position="19"/>
        <end position="151"/>
    </location>
</feature>
<dbReference type="GO" id="GO:1901907">
    <property type="term" value="P:diadenosine pentaphosphate catabolic process"/>
    <property type="evidence" value="ECO:0007669"/>
    <property type="project" value="TreeGrafter"/>
</dbReference>